<evidence type="ECO:0000256" key="1">
    <source>
        <dbReference type="SAM" id="MobiDB-lite"/>
    </source>
</evidence>
<organism evidence="3">
    <name type="scientific">Laccaria bicolor (strain S238N-H82 / ATCC MYA-4686)</name>
    <name type="common">Bicoloured deceiver</name>
    <name type="synonym">Laccaria laccata var. bicolor</name>
    <dbReference type="NCBI Taxonomy" id="486041"/>
    <lineage>
        <taxon>Eukaryota</taxon>
        <taxon>Fungi</taxon>
        <taxon>Dikarya</taxon>
        <taxon>Basidiomycota</taxon>
        <taxon>Agaricomycotina</taxon>
        <taxon>Agaricomycetes</taxon>
        <taxon>Agaricomycetidae</taxon>
        <taxon>Agaricales</taxon>
        <taxon>Agaricineae</taxon>
        <taxon>Hydnangiaceae</taxon>
        <taxon>Laccaria</taxon>
    </lineage>
</organism>
<gene>
    <name evidence="2" type="ORF">LACBIDRAFT_294598</name>
</gene>
<evidence type="ECO:0000313" key="2">
    <source>
        <dbReference type="EMBL" id="EDR06666.1"/>
    </source>
</evidence>
<dbReference type="InParanoid" id="B0DF89"/>
<dbReference type="RefSeq" id="XP_001882513.1">
    <property type="nucleotide sequence ID" value="XM_001882478.1"/>
</dbReference>
<feature type="region of interest" description="Disordered" evidence="1">
    <location>
        <begin position="61"/>
        <end position="86"/>
    </location>
</feature>
<dbReference type="AlphaFoldDB" id="B0DF89"/>
<proteinExistence type="predicted"/>
<keyword evidence="3" id="KW-1185">Reference proteome</keyword>
<name>B0DF89_LACBS</name>
<dbReference type="Proteomes" id="UP000001194">
    <property type="component" value="Unassembled WGS sequence"/>
</dbReference>
<dbReference type="KEGG" id="lbc:LACBIDRAFT_294598"/>
<sequence>MDIDQVIRVHSSPICNILREATCQQNHLTGQAQSPGQITNHDTGSESLTLLSPSIKVAMSSSSSDLKPKDAKPSQGIQHSGEGVSDVRRGGLPAPLLLMVSRSAVYYRLYTTLGAMKSNNPIYVNDPFISRTLARLITPPHTALLVKNHLLKIEGFARETPCTLFESLSNQTAIEDNSTRLSIKGQSGPGLTEDDPVALVVEVQDIENRSASEGQPNALPDANLHYLYYRIYDPDGALASRTSFDRTDDFLGRVDTRSIAPPHSVASVEAYIRSAEGIANTTIQMFENTSGGSPLNDRILPLFSQDFPGSMKDEPIAVVCEDVLLVVDPRLFKPIKVKTTFRPSDANLPLWLSITAGDTLHTDLAKMNMAYIGGIQSCSGYMAMNSAGQEGFVMDSFLESAESL</sequence>
<dbReference type="GeneID" id="6078213"/>
<accession>B0DF89</accession>
<protein>
    <submittedName>
        <fullName evidence="2">Predicted protein</fullName>
    </submittedName>
</protein>
<evidence type="ECO:0000313" key="3">
    <source>
        <dbReference type="Proteomes" id="UP000001194"/>
    </source>
</evidence>
<dbReference type="HOGENOM" id="CLU_033651_2_1_1"/>
<dbReference type="EMBL" id="DS547107">
    <property type="protein sequence ID" value="EDR06666.1"/>
    <property type="molecule type" value="Genomic_DNA"/>
</dbReference>
<reference evidence="2 3" key="1">
    <citation type="journal article" date="2008" name="Nature">
        <title>The genome of Laccaria bicolor provides insights into mycorrhizal symbiosis.</title>
        <authorList>
            <person name="Martin F."/>
            <person name="Aerts A."/>
            <person name="Ahren D."/>
            <person name="Brun A."/>
            <person name="Danchin E.G.J."/>
            <person name="Duchaussoy F."/>
            <person name="Gibon J."/>
            <person name="Kohler A."/>
            <person name="Lindquist E."/>
            <person name="Pereda V."/>
            <person name="Salamov A."/>
            <person name="Shapiro H.J."/>
            <person name="Wuyts J."/>
            <person name="Blaudez D."/>
            <person name="Buee M."/>
            <person name="Brokstein P."/>
            <person name="Canbaeck B."/>
            <person name="Cohen D."/>
            <person name="Courty P.E."/>
            <person name="Coutinho P.M."/>
            <person name="Delaruelle C."/>
            <person name="Detter J.C."/>
            <person name="Deveau A."/>
            <person name="DiFazio S."/>
            <person name="Duplessis S."/>
            <person name="Fraissinet-Tachet L."/>
            <person name="Lucic E."/>
            <person name="Frey-Klett P."/>
            <person name="Fourrey C."/>
            <person name="Feussner I."/>
            <person name="Gay G."/>
            <person name="Grimwood J."/>
            <person name="Hoegger P.J."/>
            <person name="Jain P."/>
            <person name="Kilaru S."/>
            <person name="Labbe J."/>
            <person name="Lin Y.C."/>
            <person name="Legue V."/>
            <person name="Le Tacon F."/>
            <person name="Marmeisse R."/>
            <person name="Melayah D."/>
            <person name="Montanini B."/>
            <person name="Muratet M."/>
            <person name="Nehls U."/>
            <person name="Niculita-Hirzel H."/>
            <person name="Oudot-Le Secq M.P."/>
            <person name="Peter M."/>
            <person name="Quesneville H."/>
            <person name="Rajashekar B."/>
            <person name="Reich M."/>
            <person name="Rouhier N."/>
            <person name="Schmutz J."/>
            <person name="Yin T."/>
            <person name="Chalot M."/>
            <person name="Henrissat B."/>
            <person name="Kuees U."/>
            <person name="Lucas S."/>
            <person name="Van de Peer Y."/>
            <person name="Podila G.K."/>
            <person name="Polle A."/>
            <person name="Pukkila P.J."/>
            <person name="Richardson P.M."/>
            <person name="Rouze P."/>
            <person name="Sanders I.R."/>
            <person name="Stajich J.E."/>
            <person name="Tunlid A."/>
            <person name="Tuskan G."/>
            <person name="Grigoriev I.V."/>
        </authorList>
    </citation>
    <scope>NUCLEOTIDE SEQUENCE [LARGE SCALE GENOMIC DNA]</scope>
    <source>
        <strain evidence="3">S238N-H82 / ATCC MYA-4686</strain>
    </source>
</reference>
<dbReference type="OrthoDB" id="10344225at2759"/>